<dbReference type="AlphaFoldDB" id="A0A1H1WFB6"/>
<gene>
    <name evidence="2" type="ORF">SAMN05216490_2174</name>
</gene>
<dbReference type="EMBL" id="LT629740">
    <property type="protein sequence ID" value="SDS95754.1"/>
    <property type="molecule type" value="Genomic_DNA"/>
</dbReference>
<protein>
    <submittedName>
        <fullName evidence="2">Uncharacterized protein</fullName>
    </submittedName>
</protein>
<evidence type="ECO:0000313" key="3">
    <source>
        <dbReference type="Proteomes" id="UP000199679"/>
    </source>
</evidence>
<feature type="transmembrane region" description="Helical" evidence="1">
    <location>
        <begin position="26"/>
        <end position="47"/>
    </location>
</feature>
<evidence type="ECO:0000256" key="1">
    <source>
        <dbReference type="SAM" id="Phobius"/>
    </source>
</evidence>
<keyword evidence="3" id="KW-1185">Reference proteome</keyword>
<keyword evidence="1" id="KW-0472">Membrane</keyword>
<dbReference type="Proteomes" id="UP000199679">
    <property type="component" value="Chromosome I"/>
</dbReference>
<proteinExistence type="predicted"/>
<sequence>MYDNIDFNELLIIFVYNIDIMKVGKLPVASIILVVIMLTSLLLKFFYPAQAMVNSAFINGAFVGSLFVLGLYYVNIYYTAWTNNRREAKAHQE</sequence>
<accession>A0A1H1WFB6</accession>
<dbReference type="STRING" id="652787.SAMN05216490_2174"/>
<organism evidence="2 3">
    <name type="scientific">Mucilaginibacter mallensis</name>
    <dbReference type="NCBI Taxonomy" id="652787"/>
    <lineage>
        <taxon>Bacteria</taxon>
        <taxon>Pseudomonadati</taxon>
        <taxon>Bacteroidota</taxon>
        <taxon>Sphingobacteriia</taxon>
        <taxon>Sphingobacteriales</taxon>
        <taxon>Sphingobacteriaceae</taxon>
        <taxon>Mucilaginibacter</taxon>
    </lineage>
</organism>
<keyword evidence="1" id="KW-0812">Transmembrane</keyword>
<reference evidence="2 3" key="1">
    <citation type="submission" date="2016-10" db="EMBL/GenBank/DDBJ databases">
        <authorList>
            <person name="de Groot N.N."/>
        </authorList>
    </citation>
    <scope>NUCLEOTIDE SEQUENCE [LARGE SCALE GENOMIC DNA]</scope>
    <source>
        <strain evidence="2 3">MP1X4</strain>
    </source>
</reference>
<name>A0A1H1WFB6_MUCMA</name>
<feature type="transmembrane region" description="Helical" evidence="1">
    <location>
        <begin position="53"/>
        <end position="76"/>
    </location>
</feature>
<evidence type="ECO:0000313" key="2">
    <source>
        <dbReference type="EMBL" id="SDS95754.1"/>
    </source>
</evidence>
<keyword evidence="1" id="KW-1133">Transmembrane helix</keyword>